<reference evidence="16 17" key="2">
    <citation type="journal article" date="2014" name="Curr. Biol.">
        <title>Symbiont-Supplemented Maternal Investment Underpinning Host's Ecological Adaptation.</title>
        <authorList>
            <person name="Kaiwa N."/>
            <person name="Hosokawa T."/>
            <person name="Nikoh N."/>
            <person name="Tanahashi M."/>
            <person name="Moriyama M."/>
            <person name="Meng X.Y."/>
            <person name="Maeda T."/>
            <person name="Yamaguchi K."/>
            <person name="Shigenobu S."/>
            <person name="Ito M."/>
            <person name="Fukatsu T."/>
        </authorList>
    </citation>
    <scope>NUCLEOTIDE SEQUENCE [LARGE SCALE GENOMIC DNA]</scope>
    <source>
        <strain evidence="16 17">UwTKB</strain>
    </source>
</reference>
<evidence type="ECO:0000313" key="17">
    <source>
        <dbReference type="Proteomes" id="UP000031627"/>
    </source>
</evidence>
<dbReference type="InterPro" id="IPR014729">
    <property type="entry name" value="Rossmann-like_a/b/a_fold"/>
</dbReference>
<keyword evidence="17" id="KW-1185">Reference proteome</keyword>
<evidence type="ECO:0000256" key="4">
    <source>
        <dbReference type="ARBA" id="ARBA00014046"/>
    </source>
</evidence>
<evidence type="ECO:0000256" key="2">
    <source>
        <dbReference type="ARBA" id="ARBA00005862"/>
    </source>
</evidence>
<dbReference type="Pfam" id="PF03441">
    <property type="entry name" value="FAD_binding_7"/>
    <property type="match status" value="1"/>
</dbReference>
<dbReference type="STRING" id="1410383.TGUWTKB_6510"/>
<evidence type="ECO:0000256" key="12">
    <source>
        <dbReference type="PIRSR" id="PIRSR602081-1"/>
    </source>
</evidence>
<dbReference type="PANTHER" id="PTHR11455">
    <property type="entry name" value="CRYPTOCHROME"/>
    <property type="match status" value="1"/>
</dbReference>
<evidence type="ECO:0000256" key="9">
    <source>
        <dbReference type="ARBA" id="ARBA00033999"/>
    </source>
</evidence>
<keyword evidence="16" id="KW-0456">Lyase</keyword>
<dbReference type="InterPro" id="IPR036134">
    <property type="entry name" value="Crypto/Photolyase_FAD-like_sf"/>
</dbReference>
<dbReference type="Proteomes" id="UP000031627">
    <property type="component" value="Chromosome"/>
</dbReference>
<dbReference type="RefSeq" id="WP_041063466.1">
    <property type="nucleotide sequence ID" value="NZ_AP014521.1"/>
</dbReference>
<dbReference type="SUPFAM" id="SSF52425">
    <property type="entry name" value="Cryptochrome/photolyase, N-terminal domain"/>
    <property type="match status" value="1"/>
</dbReference>
<accession>A0A090ASK7</accession>
<comment type="cofactor">
    <cofactor evidence="1">
        <name>(6R)-5,10-methylene-5,6,7,8-tetrahydrofolate</name>
        <dbReference type="ChEBI" id="CHEBI:15636"/>
    </cofactor>
</comment>
<feature type="site" description="Electron transfer via tryptophanyl radical" evidence="13">
    <location>
        <position position="306"/>
    </location>
</feature>
<dbReference type="PROSITE" id="PS51645">
    <property type="entry name" value="PHR_CRY_ALPHA_BETA"/>
    <property type="match status" value="1"/>
</dbReference>
<feature type="binding site" evidence="12">
    <location>
        <begin position="233"/>
        <end position="237"/>
    </location>
    <ligand>
        <name>FAD</name>
        <dbReference type="ChEBI" id="CHEBI:57692"/>
    </ligand>
</feature>
<dbReference type="GO" id="GO:0071949">
    <property type="term" value="F:FAD binding"/>
    <property type="evidence" value="ECO:0007669"/>
    <property type="project" value="TreeGrafter"/>
</dbReference>
<dbReference type="Pfam" id="PF00875">
    <property type="entry name" value="DNA_photolyase"/>
    <property type="match status" value="1"/>
</dbReference>
<evidence type="ECO:0000256" key="8">
    <source>
        <dbReference type="ARBA" id="ARBA00031671"/>
    </source>
</evidence>
<dbReference type="AlphaFoldDB" id="A0A090ASK7"/>
<evidence type="ECO:0000256" key="7">
    <source>
        <dbReference type="ARBA" id="ARBA00022991"/>
    </source>
</evidence>
<dbReference type="InterPro" id="IPR018394">
    <property type="entry name" value="DNA_photolyase_1_CS_C"/>
</dbReference>
<evidence type="ECO:0000313" key="16">
    <source>
        <dbReference type="EMBL" id="BAP58870.1"/>
    </source>
</evidence>
<dbReference type="InterPro" id="IPR036155">
    <property type="entry name" value="Crypto/Photolyase_N_sf"/>
</dbReference>
<feature type="domain" description="Photolyase/cryptochrome alpha/beta" evidence="15">
    <location>
        <begin position="1"/>
        <end position="136"/>
    </location>
</feature>
<feature type="site" description="Electron transfer via tryptophanyl radical" evidence="13">
    <location>
        <position position="359"/>
    </location>
</feature>
<gene>
    <name evidence="16" type="primary">phr</name>
    <name evidence="16" type="ORF">TGUWTKB_6510</name>
</gene>
<dbReference type="Gene3D" id="3.40.50.620">
    <property type="entry name" value="HUPs"/>
    <property type="match status" value="1"/>
</dbReference>
<dbReference type="SUPFAM" id="SSF48173">
    <property type="entry name" value="Cryptochrome/photolyase FAD-binding domain"/>
    <property type="match status" value="1"/>
</dbReference>
<dbReference type="GO" id="GO:0000719">
    <property type="term" value="P:photoreactive repair"/>
    <property type="evidence" value="ECO:0007669"/>
    <property type="project" value="UniProtKB-ARBA"/>
</dbReference>
<evidence type="ECO:0000256" key="10">
    <source>
        <dbReference type="ARBA" id="ARBA00059220"/>
    </source>
</evidence>
<dbReference type="InterPro" id="IPR002081">
    <property type="entry name" value="Cryptochrome/DNA_photolyase_1"/>
</dbReference>
<keyword evidence="6 12" id="KW-0274">FAD</keyword>
<dbReference type="GO" id="GO:0003904">
    <property type="term" value="F:deoxyribodipyrimidine photo-lyase activity"/>
    <property type="evidence" value="ECO:0007669"/>
    <property type="project" value="UniProtKB-EC"/>
</dbReference>
<evidence type="ECO:0000256" key="1">
    <source>
        <dbReference type="ARBA" id="ARBA00001932"/>
    </source>
</evidence>
<evidence type="ECO:0000256" key="6">
    <source>
        <dbReference type="ARBA" id="ARBA00022827"/>
    </source>
</evidence>
<dbReference type="Gene3D" id="1.25.40.80">
    <property type="match status" value="1"/>
</dbReference>
<reference evidence="17" key="1">
    <citation type="submission" date="2013-11" db="EMBL/GenBank/DDBJ databases">
        <title>Symbiont-containing voluminous jelly as an extraordinary maternal gift for overwintering insect nymphs.</title>
        <authorList>
            <person name="Kaiwa N."/>
            <person name="Hosokawa T."/>
            <person name="Nikoh N."/>
            <person name="Meng X.Y."/>
            <person name="Tanahashi M."/>
            <person name="Moriyama M."/>
            <person name="Maeda T."/>
            <person name="Yamaguchi K."/>
            <person name="Shigenobu S."/>
            <person name="Ito M."/>
            <person name="Fukatsu T."/>
        </authorList>
    </citation>
    <scope>NUCLEOTIDE SEQUENCE [LARGE SCALE GENOMIC DNA]</scope>
    <source>
        <strain evidence="17">UwTKB</strain>
    </source>
</reference>
<dbReference type="InterPro" id="IPR006050">
    <property type="entry name" value="DNA_photolyase_N"/>
</dbReference>
<comment type="cofactor">
    <cofactor evidence="12">
        <name>FAD</name>
        <dbReference type="ChEBI" id="CHEBI:57692"/>
    </cofactor>
    <text evidence="12">Binds 1 FAD per subunit.</text>
</comment>
<evidence type="ECO:0000256" key="11">
    <source>
        <dbReference type="ARBA" id="ARBA00083107"/>
    </source>
</evidence>
<comment type="similarity">
    <text evidence="14">Belongs to the DNA photolyase family.</text>
</comment>
<dbReference type="HOGENOM" id="CLU_010348_2_0_6"/>
<comment type="function">
    <text evidence="10">Involved in repair of UV radiation-induced DNA damage. Catalyzes the light-dependent monomerization (300-600 nm) of cyclobutyl pyrimidine dimers (in cis-syn configuration), which are formed between adjacent bases on the same DNA strand upon exposure to ultraviolet radiation.</text>
</comment>
<comment type="catalytic activity">
    <reaction evidence="9">
        <text>cyclobutadipyrimidine (in DNA) = 2 pyrimidine residues (in DNA).</text>
        <dbReference type="EC" id="4.1.99.3"/>
    </reaction>
</comment>
<evidence type="ECO:0000256" key="5">
    <source>
        <dbReference type="ARBA" id="ARBA00022630"/>
    </source>
</evidence>
<dbReference type="InterPro" id="IPR005101">
    <property type="entry name" value="Cryptochr/Photolyase_FAD-bd"/>
</dbReference>
<dbReference type="NCBIfam" id="NF007955">
    <property type="entry name" value="PRK10674.1"/>
    <property type="match status" value="1"/>
</dbReference>
<dbReference type="PRINTS" id="PR00147">
    <property type="entry name" value="DNAPHOTLYASE"/>
</dbReference>
<dbReference type="KEGG" id="sbw:TGUWTKB_6510"/>
<dbReference type="GO" id="GO:0009416">
    <property type="term" value="P:response to light stimulus"/>
    <property type="evidence" value="ECO:0007669"/>
    <property type="project" value="TreeGrafter"/>
</dbReference>
<feature type="binding site" evidence="12">
    <location>
        <position position="220"/>
    </location>
    <ligand>
        <name>FAD</name>
        <dbReference type="ChEBI" id="CHEBI:57692"/>
    </ligand>
</feature>
<evidence type="ECO:0000256" key="14">
    <source>
        <dbReference type="RuleBase" id="RU004182"/>
    </source>
</evidence>
<dbReference type="PROSITE" id="PS00691">
    <property type="entry name" value="DNA_PHOTOLYASES_1_2"/>
    <property type="match status" value="1"/>
</dbReference>
<organism evidence="16 17">
    <name type="scientific">Candidatus Tachikawaea gelatinosa</name>
    <dbReference type="NCBI Taxonomy" id="1410383"/>
    <lineage>
        <taxon>Bacteria</taxon>
        <taxon>Pseudomonadati</taxon>
        <taxon>Pseudomonadota</taxon>
        <taxon>Gammaproteobacteria</taxon>
        <taxon>Enterobacterales</taxon>
        <taxon>Enterobacteriaceae</taxon>
        <taxon>Candidatus Tachikawaea</taxon>
    </lineage>
</organism>
<proteinExistence type="inferred from homology"/>
<evidence type="ECO:0000256" key="13">
    <source>
        <dbReference type="PIRSR" id="PIRSR602081-2"/>
    </source>
</evidence>
<name>A0A090ASK7_9ENTR</name>
<protein>
    <recommendedName>
        <fullName evidence="4">Deoxyribodipyrimidine photo-lyase</fullName>
        <ecNumber evidence="3">4.1.99.3</ecNumber>
    </recommendedName>
    <alternativeName>
        <fullName evidence="8">DNA photolyase</fullName>
    </alternativeName>
    <alternativeName>
        <fullName evidence="11">Photoreactivating enzyme</fullName>
    </alternativeName>
</protein>
<sequence length="476" mass="57452">MKRLIWFRNDLRISDNQAVHAACKNNIDSKILAIFLAPIQQWKKYHISAKQINFIYENLSYLEEKLWEIDIHLIYHECTDFEDCINFLIYFCKNENIKEIFYNRQYEFDEKNRDFKLENILKSHGVDCKKFDNTLIFKPGTILNKKKNLYRRYIPFKKKFLKKLAKNTYKLLKYPKKFTFKKFTKNTCVPNFYQSKFFKAGEQSALNHLTFFLKNLSKNYNNTRKIFHNTDSTSNLSPYLTIGVLSPQQCFCILNNLYPNFLEKKHFSLYWFDQIIWREFYQHIIYGYPLLSMNQPFIKWTEDIKWKNNIYQIEAWKSGETGYPLIDATMRQLNTTGWIHNRLRMISASFLTKNLLVNWKIGEEYFMSKLLDGNFSANNSGWQWCASTGIHITPYFRIFNPSLQGRLYDIKGKFIKKWLPELRDVPNKYIYTPYNWTKSKKYQLKYPKPIIDYNYSKKNAILEYSKAKEKNNKQNK</sequence>
<dbReference type="EMBL" id="AP014521">
    <property type="protein sequence ID" value="BAP58870.1"/>
    <property type="molecule type" value="Genomic_DNA"/>
</dbReference>
<comment type="similarity">
    <text evidence="2">Belongs to the DNA photolyase class-1 family.</text>
</comment>
<dbReference type="PANTHER" id="PTHR11455:SF9">
    <property type="entry name" value="CRYPTOCHROME CIRCADIAN CLOCK 5 ISOFORM X1"/>
    <property type="match status" value="1"/>
</dbReference>
<feature type="site" description="Electron transfer via tryptophanyl radical" evidence="13">
    <location>
        <position position="382"/>
    </location>
</feature>
<keyword evidence="5 12" id="KW-0285">Flavoprotein</keyword>
<keyword evidence="7 14" id="KW-0157">Chromophore</keyword>
<feature type="binding site" evidence="12">
    <location>
        <position position="271"/>
    </location>
    <ligand>
        <name>FAD</name>
        <dbReference type="ChEBI" id="CHEBI:57692"/>
    </ligand>
</feature>
<dbReference type="FunFam" id="1.10.579.10:FF:000003">
    <property type="entry name" value="Deoxyribodipyrimidine photo-lyase"/>
    <property type="match status" value="1"/>
</dbReference>
<dbReference type="OrthoDB" id="9772484at2"/>
<evidence type="ECO:0000256" key="3">
    <source>
        <dbReference type="ARBA" id="ARBA00013149"/>
    </source>
</evidence>
<evidence type="ECO:0000259" key="15">
    <source>
        <dbReference type="PROSITE" id="PS51645"/>
    </source>
</evidence>
<feature type="binding site" evidence="12">
    <location>
        <begin position="274"/>
        <end position="281"/>
    </location>
    <ligand>
        <name>FAD</name>
        <dbReference type="ChEBI" id="CHEBI:57692"/>
    </ligand>
</feature>
<dbReference type="PROSITE" id="PS00394">
    <property type="entry name" value="DNA_PHOTOLYASES_1_1"/>
    <property type="match status" value="1"/>
</dbReference>
<dbReference type="GO" id="GO:0003677">
    <property type="term" value="F:DNA binding"/>
    <property type="evidence" value="ECO:0007669"/>
    <property type="project" value="TreeGrafter"/>
</dbReference>
<dbReference type="EC" id="4.1.99.3" evidence="3"/>
<dbReference type="Gene3D" id="1.10.579.10">
    <property type="entry name" value="DNA Cyclobutane Dipyrimidine Photolyase, subunit A, domain 3"/>
    <property type="match status" value="1"/>
</dbReference>